<comment type="similarity">
    <text evidence="2">Belongs to the sulfatase family.</text>
</comment>
<comment type="cofactor">
    <cofactor evidence="1">
        <name>Ca(2+)</name>
        <dbReference type="ChEBI" id="CHEBI:29108"/>
    </cofactor>
</comment>
<dbReference type="InterPro" id="IPR047115">
    <property type="entry name" value="ARSB"/>
</dbReference>
<dbReference type="GO" id="GO:0046872">
    <property type="term" value="F:metal ion binding"/>
    <property type="evidence" value="ECO:0007669"/>
    <property type="project" value="UniProtKB-KW"/>
</dbReference>
<keyword evidence="5" id="KW-0325">Glycoprotein</keyword>
<dbReference type="Proteomes" id="UP000821853">
    <property type="component" value="Unassembled WGS sequence"/>
</dbReference>
<proteinExistence type="inferred from homology"/>
<dbReference type="PANTHER" id="PTHR10342">
    <property type="entry name" value="ARYLSULFATASE"/>
    <property type="match status" value="1"/>
</dbReference>
<dbReference type="InterPro" id="IPR017850">
    <property type="entry name" value="Alkaline_phosphatase_core_sf"/>
</dbReference>
<evidence type="ECO:0000259" key="6">
    <source>
        <dbReference type="Pfam" id="PF00884"/>
    </source>
</evidence>
<dbReference type="AlphaFoldDB" id="A0A9J6GRC5"/>
<evidence type="ECO:0000256" key="4">
    <source>
        <dbReference type="ARBA" id="ARBA00022837"/>
    </source>
</evidence>
<dbReference type="InterPro" id="IPR000917">
    <property type="entry name" value="Sulfatase_N"/>
</dbReference>
<dbReference type="PANTHER" id="PTHR10342:SF273">
    <property type="entry name" value="RE14504P"/>
    <property type="match status" value="1"/>
</dbReference>
<organism evidence="7 8">
    <name type="scientific">Haemaphysalis longicornis</name>
    <name type="common">Bush tick</name>
    <dbReference type="NCBI Taxonomy" id="44386"/>
    <lineage>
        <taxon>Eukaryota</taxon>
        <taxon>Metazoa</taxon>
        <taxon>Ecdysozoa</taxon>
        <taxon>Arthropoda</taxon>
        <taxon>Chelicerata</taxon>
        <taxon>Arachnida</taxon>
        <taxon>Acari</taxon>
        <taxon>Parasitiformes</taxon>
        <taxon>Ixodida</taxon>
        <taxon>Ixodoidea</taxon>
        <taxon>Ixodidae</taxon>
        <taxon>Haemaphysalinae</taxon>
        <taxon>Haemaphysalis</taxon>
    </lineage>
</organism>
<dbReference type="OrthoDB" id="103349at2759"/>
<evidence type="ECO:0000313" key="7">
    <source>
        <dbReference type="EMBL" id="KAH9377954.1"/>
    </source>
</evidence>
<keyword evidence="3" id="KW-0479">Metal-binding</keyword>
<accession>A0A9J6GRC5</accession>
<gene>
    <name evidence="7" type="ORF">HPB48_011932</name>
</gene>
<name>A0A9J6GRC5_HAELO</name>
<dbReference type="Gene3D" id="3.40.720.10">
    <property type="entry name" value="Alkaline Phosphatase, subunit A"/>
    <property type="match status" value="1"/>
</dbReference>
<evidence type="ECO:0000256" key="5">
    <source>
        <dbReference type="ARBA" id="ARBA00023180"/>
    </source>
</evidence>
<comment type="caution">
    <text evidence="7">The sequence shown here is derived from an EMBL/GenBank/DDBJ whole genome shotgun (WGS) entry which is preliminary data.</text>
</comment>
<feature type="domain" description="Sulfatase N-terminal" evidence="6">
    <location>
        <begin position="33"/>
        <end position="126"/>
    </location>
</feature>
<reference evidence="7 8" key="1">
    <citation type="journal article" date="2020" name="Cell">
        <title>Large-Scale Comparative Analyses of Tick Genomes Elucidate Their Genetic Diversity and Vector Capacities.</title>
        <authorList>
            <consortium name="Tick Genome and Microbiome Consortium (TIGMIC)"/>
            <person name="Jia N."/>
            <person name="Wang J."/>
            <person name="Shi W."/>
            <person name="Du L."/>
            <person name="Sun Y."/>
            <person name="Zhan W."/>
            <person name="Jiang J.F."/>
            <person name="Wang Q."/>
            <person name="Zhang B."/>
            <person name="Ji P."/>
            <person name="Bell-Sakyi L."/>
            <person name="Cui X.M."/>
            <person name="Yuan T.T."/>
            <person name="Jiang B.G."/>
            <person name="Yang W.F."/>
            <person name="Lam T.T."/>
            <person name="Chang Q.C."/>
            <person name="Ding S.J."/>
            <person name="Wang X.J."/>
            <person name="Zhu J.G."/>
            <person name="Ruan X.D."/>
            <person name="Zhao L."/>
            <person name="Wei J.T."/>
            <person name="Ye R.Z."/>
            <person name="Que T.C."/>
            <person name="Du C.H."/>
            <person name="Zhou Y.H."/>
            <person name="Cheng J.X."/>
            <person name="Dai P.F."/>
            <person name="Guo W.B."/>
            <person name="Han X.H."/>
            <person name="Huang E.J."/>
            <person name="Li L.F."/>
            <person name="Wei W."/>
            <person name="Gao Y.C."/>
            <person name="Liu J.Z."/>
            <person name="Shao H.Z."/>
            <person name="Wang X."/>
            <person name="Wang C.C."/>
            <person name="Yang T.C."/>
            <person name="Huo Q.B."/>
            <person name="Li W."/>
            <person name="Chen H.Y."/>
            <person name="Chen S.E."/>
            <person name="Zhou L.G."/>
            <person name="Ni X.B."/>
            <person name="Tian J.H."/>
            <person name="Sheng Y."/>
            <person name="Liu T."/>
            <person name="Pan Y.S."/>
            <person name="Xia L.Y."/>
            <person name="Li J."/>
            <person name="Zhao F."/>
            <person name="Cao W.C."/>
        </authorList>
    </citation>
    <scope>NUCLEOTIDE SEQUENCE [LARGE SCALE GENOMIC DNA]</scope>
    <source>
        <strain evidence="7">HaeL-2018</strain>
    </source>
</reference>
<evidence type="ECO:0000313" key="8">
    <source>
        <dbReference type="Proteomes" id="UP000821853"/>
    </source>
</evidence>
<dbReference type="EMBL" id="JABSTR010000008">
    <property type="protein sequence ID" value="KAH9377954.1"/>
    <property type="molecule type" value="Genomic_DNA"/>
</dbReference>
<dbReference type="OMA" id="CESAGHH"/>
<keyword evidence="4" id="KW-0106">Calcium</keyword>
<protein>
    <recommendedName>
        <fullName evidence="6">Sulfatase N-terminal domain-containing protein</fullName>
    </recommendedName>
</protein>
<sequence>MQQLTSLVPKKMLHLVELFLPTTINDIFVTNLQGWDDVSFLGSTQIPTPNLDALAADGIILHNYYVQPQCTPSRSALMTGLYPIHTGTQHYVIMPAEPWGLPLEHKIMPQYLKDLDYETHIVGKVSGILH</sequence>
<dbReference type="GO" id="GO:0008484">
    <property type="term" value="F:sulfuric ester hydrolase activity"/>
    <property type="evidence" value="ECO:0007669"/>
    <property type="project" value="InterPro"/>
</dbReference>
<evidence type="ECO:0000256" key="2">
    <source>
        <dbReference type="ARBA" id="ARBA00008779"/>
    </source>
</evidence>
<evidence type="ECO:0000256" key="3">
    <source>
        <dbReference type="ARBA" id="ARBA00022723"/>
    </source>
</evidence>
<dbReference type="SUPFAM" id="SSF53649">
    <property type="entry name" value="Alkaline phosphatase-like"/>
    <property type="match status" value="1"/>
</dbReference>
<keyword evidence="8" id="KW-1185">Reference proteome</keyword>
<dbReference type="VEuPathDB" id="VectorBase:HLOH_063507"/>
<dbReference type="Pfam" id="PF00884">
    <property type="entry name" value="Sulfatase"/>
    <property type="match status" value="1"/>
</dbReference>
<evidence type="ECO:0000256" key="1">
    <source>
        <dbReference type="ARBA" id="ARBA00001913"/>
    </source>
</evidence>